<organism evidence="2 3">
    <name type="scientific">Terrimicrobium sacchariphilum</name>
    <dbReference type="NCBI Taxonomy" id="690879"/>
    <lineage>
        <taxon>Bacteria</taxon>
        <taxon>Pseudomonadati</taxon>
        <taxon>Verrucomicrobiota</taxon>
        <taxon>Terrimicrobiia</taxon>
        <taxon>Terrimicrobiales</taxon>
        <taxon>Terrimicrobiaceae</taxon>
        <taxon>Terrimicrobium</taxon>
    </lineage>
</organism>
<dbReference type="RefSeq" id="WP_075080328.1">
    <property type="nucleotide sequence ID" value="NZ_BDCO01000002.1"/>
</dbReference>
<sequence>MRPFYLLAAVVIVTVAWLIYTKFLAADEAAQSPPVPSLNAAAPQPHGLTPEQVRNRKEILKTYQRQLRESTSVKDKKALQDKINALQKEIAGS</sequence>
<keyword evidence="3" id="KW-1185">Reference proteome</keyword>
<dbReference type="InParanoid" id="A0A146GDZ5"/>
<gene>
    <name evidence="2" type="ORF">TSACC_23149</name>
</gene>
<proteinExistence type="predicted"/>
<reference evidence="3" key="1">
    <citation type="journal article" date="2017" name="Genome Announc.">
        <title>Draft Genome Sequence of Terrimicrobium sacchariphilum NM-5T, a Facultative Anaerobic Soil Bacterium of the Class Spartobacteria.</title>
        <authorList>
            <person name="Qiu Y.L."/>
            <person name="Tourlousse D.M."/>
            <person name="Matsuura N."/>
            <person name="Ohashi A."/>
            <person name="Sekiguchi Y."/>
        </authorList>
    </citation>
    <scope>NUCLEOTIDE SEQUENCE [LARGE SCALE GENOMIC DNA]</scope>
    <source>
        <strain evidence="3">NM-5</strain>
    </source>
</reference>
<dbReference type="EMBL" id="BDCO01000002">
    <property type="protein sequence ID" value="GAT34716.1"/>
    <property type="molecule type" value="Genomic_DNA"/>
</dbReference>
<name>A0A146GDZ5_TERSA</name>
<evidence type="ECO:0000256" key="1">
    <source>
        <dbReference type="SAM" id="MobiDB-lite"/>
    </source>
</evidence>
<evidence type="ECO:0000313" key="3">
    <source>
        <dbReference type="Proteomes" id="UP000076023"/>
    </source>
</evidence>
<accession>A0A146GDZ5</accession>
<comment type="caution">
    <text evidence="2">The sequence shown here is derived from an EMBL/GenBank/DDBJ whole genome shotgun (WGS) entry which is preliminary data.</text>
</comment>
<dbReference type="OrthoDB" id="9991747at2"/>
<protein>
    <submittedName>
        <fullName evidence="2">Uncharacterized protein</fullName>
    </submittedName>
</protein>
<feature type="region of interest" description="Disordered" evidence="1">
    <location>
        <begin position="33"/>
        <end position="55"/>
    </location>
</feature>
<dbReference type="Proteomes" id="UP000076023">
    <property type="component" value="Unassembled WGS sequence"/>
</dbReference>
<evidence type="ECO:0000313" key="2">
    <source>
        <dbReference type="EMBL" id="GAT34716.1"/>
    </source>
</evidence>
<dbReference type="AlphaFoldDB" id="A0A146GDZ5"/>